<keyword evidence="3" id="KW-1185">Reference proteome</keyword>
<reference evidence="2 3" key="1">
    <citation type="submission" date="2016-09" db="EMBL/GenBank/DDBJ databases">
        <title>Couchioplanes caeruleus draft genome sequence.</title>
        <authorList>
            <person name="Sheehan J."/>
            <person name="Caffrey P."/>
        </authorList>
    </citation>
    <scope>NUCLEOTIDE SEQUENCE [LARGE SCALE GENOMIC DNA]</scope>
    <source>
        <strain evidence="2 3">DSM 43634</strain>
    </source>
</reference>
<dbReference type="Proteomes" id="UP000182486">
    <property type="component" value="Unassembled WGS sequence"/>
</dbReference>
<evidence type="ECO:0000313" key="2">
    <source>
        <dbReference type="EMBL" id="OJF14555.1"/>
    </source>
</evidence>
<dbReference type="EMBL" id="MEIA01000096">
    <property type="protein sequence ID" value="OJF14555.1"/>
    <property type="molecule type" value="Genomic_DNA"/>
</dbReference>
<organism evidence="2 3">
    <name type="scientific">Couchioplanes caeruleus subsp. caeruleus</name>
    <dbReference type="NCBI Taxonomy" id="56427"/>
    <lineage>
        <taxon>Bacteria</taxon>
        <taxon>Bacillati</taxon>
        <taxon>Actinomycetota</taxon>
        <taxon>Actinomycetes</taxon>
        <taxon>Micromonosporales</taxon>
        <taxon>Micromonosporaceae</taxon>
        <taxon>Couchioplanes</taxon>
    </lineage>
</organism>
<proteinExistence type="predicted"/>
<evidence type="ECO:0000313" key="3">
    <source>
        <dbReference type="Proteomes" id="UP000182486"/>
    </source>
</evidence>
<gene>
    <name evidence="2" type="ORF">BG844_09500</name>
</gene>
<name>A0A1K0GYP7_9ACTN</name>
<dbReference type="AlphaFoldDB" id="A0A1K0GYP7"/>
<accession>A0A1K0GYP7</accession>
<protein>
    <submittedName>
        <fullName evidence="2">Uncharacterized protein</fullName>
    </submittedName>
</protein>
<comment type="caution">
    <text evidence="2">The sequence shown here is derived from an EMBL/GenBank/DDBJ whole genome shotgun (WGS) entry which is preliminary data.</text>
</comment>
<dbReference type="RefSeq" id="WP_071804627.1">
    <property type="nucleotide sequence ID" value="NZ_MEIA01000096.1"/>
</dbReference>
<evidence type="ECO:0000256" key="1">
    <source>
        <dbReference type="SAM" id="MobiDB-lite"/>
    </source>
</evidence>
<feature type="region of interest" description="Disordered" evidence="1">
    <location>
        <begin position="163"/>
        <end position="189"/>
    </location>
</feature>
<sequence>MKPGQGPRIIATAAELAATAAAFAPQVPVVIDVEEIEPGADPDQRDTWVVLADAITVPAGDDGRPAGPKAHREFRENAPAVVQRLAEIDEDAIDFRITRIIMVDFDERDSMPVALTLDTRGRAAEAVIKDVFGSTLPDALRGGMVLLAEQADAHAEAIVQGCRRGSDNRQRGRAGIAPQRRAHGDGATA</sequence>